<keyword evidence="2" id="KW-0378">Hydrolase</keyword>
<dbReference type="RefSeq" id="WP_227476134.1">
    <property type="nucleotide sequence ID" value="NZ_JAFMPT010000003.1"/>
</dbReference>
<dbReference type="InterPro" id="IPR022742">
    <property type="entry name" value="Hydrolase_4"/>
</dbReference>
<dbReference type="Proteomes" id="UP000778797">
    <property type="component" value="Unassembled WGS sequence"/>
</dbReference>
<dbReference type="SUPFAM" id="SSF53474">
    <property type="entry name" value="alpha/beta-Hydrolases"/>
    <property type="match status" value="1"/>
</dbReference>
<gene>
    <name evidence="2" type="ORF">J1C55_03705</name>
</gene>
<feature type="domain" description="Serine aminopeptidase S33" evidence="1">
    <location>
        <begin position="67"/>
        <end position="303"/>
    </location>
</feature>
<dbReference type="Pfam" id="PF12146">
    <property type="entry name" value="Hydrolase_4"/>
    <property type="match status" value="1"/>
</dbReference>
<organism evidence="2 3">
    <name type="scientific">Winogradskyella immobilis</name>
    <dbReference type="NCBI Taxonomy" id="2816852"/>
    <lineage>
        <taxon>Bacteria</taxon>
        <taxon>Pseudomonadati</taxon>
        <taxon>Bacteroidota</taxon>
        <taxon>Flavobacteriia</taxon>
        <taxon>Flavobacteriales</taxon>
        <taxon>Flavobacteriaceae</taxon>
        <taxon>Winogradskyella</taxon>
    </lineage>
</organism>
<name>A0ABS8EL82_9FLAO</name>
<dbReference type="PROSITE" id="PS51257">
    <property type="entry name" value="PROKAR_LIPOPROTEIN"/>
    <property type="match status" value="1"/>
</dbReference>
<dbReference type="InterPro" id="IPR050266">
    <property type="entry name" value="AB_hydrolase_sf"/>
</dbReference>
<dbReference type="EMBL" id="JAFMPT010000003">
    <property type="protein sequence ID" value="MCC1483686.1"/>
    <property type="molecule type" value="Genomic_DNA"/>
</dbReference>
<reference evidence="3" key="1">
    <citation type="submission" date="2021-03" db="EMBL/GenBank/DDBJ databases">
        <title>Genome of Cognatishimia sp. F0-27.</title>
        <authorList>
            <person name="Ping X."/>
        </authorList>
    </citation>
    <scope>NUCLEOTIDE SEQUENCE [LARGE SCALE GENOMIC DNA]</scope>
    <source>
        <strain evidence="3">E313</strain>
    </source>
</reference>
<proteinExistence type="predicted"/>
<dbReference type="Gene3D" id="3.40.50.1820">
    <property type="entry name" value="alpha/beta hydrolase"/>
    <property type="match status" value="1"/>
</dbReference>
<evidence type="ECO:0000313" key="3">
    <source>
        <dbReference type="Proteomes" id="UP000778797"/>
    </source>
</evidence>
<keyword evidence="3" id="KW-1185">Reference proteome</keyword>
<dbReference type="PANTHER" id="PTHR43798:SF33">
    <property type="entry name" value="HYDROLASE, PUTATIVE (AFU_ORTHOLOGUE AFUA_2G14860)-RELATED"/>
    <property type="match status" value="1"/>
</dbReference>
<dbReference type="InterPro" id="IPR029058">
    <property type="entry name" value="AB_hydrolase_fold"/>
</dbReference>
<accession>A0ABS8EL82</accession>
<reference evidence="3" key="2">
    <citation type="submission" date="2023-07" db="EMBL/GenBank/DDBJ databases">
        <title>Genome of Winogradskyella sp. E313.</title>
        <authorList>
            <person name="Zhou Y."/>
        </authorList>
    </citation>
    <scope>NUCLEOTIDE SEQUENCE [LARGE SCALE GENOMIC DNA]</scope>
    <source>
        <strain evidence="3">E313</strain>
    </source>
</reference>
<evidence type="ECO:0000259" key="1">
    <source>
        <dbReference type="Pfam" id="PF12146"/>
    </source>
</evidence>
<protein>
    <submittedName>
        <fullName evidence="2">Alpha/beta hydrolase</fullName>
    </submittedName>
</protein>
<sequence>MSYIKSIRILFSVVFITTLLSFSCKPENKTIETVEVVSNLTKPERIKHTVDSEGHPMALWEKKANNPKGIVLFIHGRTWSGVPDFDLQVEGEDLSLMDGVIEQGYTTYALDLRGYGGTPRDSTEWNTPEKASNDILNVMKWISAQNGNQKVHLFGWSNGSTLSLLAAQKNSEHMASLTLFGFWLDLDYTFQESPKDIQLKKLKTTAESAASDFIISGSISQNAIDTYVKMALESDPIKVDWKDEVIYNTLSPEQIEIPVLILQGEFDPIAPTDRQAKLFTRLKTGDKSWIVISGGDHAAFMETPRPHFINSFTGFINRFNP</sequence>
<dbReference type="PANTHER" id="PTHR43798">
    <property type="entry name" value="MONOACYLGLYCEROL LIPASE"/>
    <property type="match status" value="1"/>
</dbReference>
<comment type="caution">
    <text evidence="2">The sequence shown here is derived from an EMBL/GenBank/DDBJ whole genome shotgun (WGS) entry which is preliminary data.</text>
</comment>
<dbReference type="GO" id="GO:0016787">
    <property type="term" value="F:hydrolase activity"/>
    <property type="evidence" value="ECO:0007669"/>
    <property type="project" value="UniProtKB-KW"/>
</dbReference>
<evidence type="ECO:0000313" key="2">
    <source>
        <dbReference type="EMBL" id="MCC1483686.1"/>
    </source>
</evidence>